<feature type="non-terminal residue" evidence="8">
    <location>
        <position position="285"/>
    </location>
</feature>
<comment type="caution">
    <text evidence="8">The sequence shown here is derived from an EMBL/GenBank/DDBJ whole genome shotgun (WGS) entry which is preliminary data.</text>
</comment>
<keyword evidence="2" id="KW-0479">Metal-binding</keyword>
<dbReference type="InterPro" id="IPR006620">
    <property type="entry name" value="Pro_4_hyd_alph"/>
</dbReference>
<dbReference type="InterPro" id="IPR045054">
    <property type="entry name" value="P4HA-like"/>
</dbReference>
<evidence type="ECO:0000256" key="5">
    <source>
        <dbReference type="ARBA" id="ARBA00023002"/>
    </source>
</evidence>
<feature type="domain" description="Fe2OG dioxygenase" evidence="7">
    <location>
        <begin position="163"/>
        <end position="270"/>
    </location>
</feature>
<evidence type="ECO:0000256" key="3">
    <source>
        <dbReference type="ARBA" id="ARBA00022896"/>
    </source>
</evidence>
<dbReference type="GO" id="GO:0005506">
    <property type="term" value="F:iron ion binding"/>
    <property type="evidence" value="ECO:0007669"/>
    <property type="project" value="InterPro"/>
</dbReference>
<dbReference type="PANTHER" id="PTHR10869">
    <property type="entry name" value="PROLYL 4-HYDROXYLASE ALPHA SUBUNIT"/>
    <property type="match status" value="1"/>
</dbReference>
<comment type="cofactor">
    <cofactor evidence="1">
        <name>L-ascorbate</name>
        <dbReference type="ChEBI" id="CHEBI:38290"/>
    </cofactor>
</comment>
<evidence type="ECO:0000256" key="1">
    <source>
        <dbReference type="ARBA" id="ARBA00001961"/>
    </source>
</evidence>
<feature type="non-terminal residue" evidence="8">
    <location>
        <position position="1"/>
    </location>
</feature>
<dbReference type="PROSITE" id="PS51471">
    <property type="entry name" value="FE2OG_OXY"/>
    <property type="match status" value="1"/>
</dbReference>
<sequence>PSNRRVSQNINKYEKLLASNSSKPVNGLKRPSSKYLRTRDTYERLCRTRGSQPTHFENPQLFCDNFANGHPGLLLRPARRETLSLQPYVVLYHDFISDTEAEEIKHHAQLGLRRSVVATRDKQVTAEYRISKSAWLKGSAQSAVSRLDQRISMLTGLNVQHPHGEYLQVVNYGIGGHYEPHFDHATSPSSPVFKLKTGNRVATVMIYLSSVEAGGSTAFIYANFSVPVMKNAAIFWWNLHRNGRGDPDTLHAGCPVLIGDKWVANKWIHEYGQEFLRRCSLNPEE</sequence>
<reference evidence="8" key="2">
    <citation type="submission" date="2004-02" db="EMBL/GenBank/DDBJ databases">
        <authorList>
            <consortium name="Genoscope"/>
            <consortium name="Whitehead Institute Centre for Genome Research"/>
        </authorList>
    </citation>
    <scope>NUCLEOTIDE SEQUENCE</scope>
</reference>
<dbReference type="GO" id="GO:0005783">
    <property type="term" value="C:endoplasmic reticulum"/>
    <property type="evidence" value="ECO:0007669"/>
    <property type="project" value="TreeGrafter"/>
</dbReference>
<keyword evidence="3" id="KW-0847">Vitamin C</keyword>
<dbReference type="AlphaFoldDB" id="Q4RRK2"/>
<dbReference type="InterPro" id="IPR005123">
    <property type="entry name" value="Oxoglu/Fe-dep_dioxygenase_dom"/>
</dbReference>
<dbReference type="Gene3D" id="2.60.120.620">
    <property type="entry name" value="q2cbj1_9rhob like domain"/>
    <property type="match status" value="1"/>
</dbReference>
<evidence type="ECO:0000256" key="2">
    <source>
        <dbReference type="ARBA" id="ARBA00022723"/>
    </source>
</evidence>
<dbReference type="EMBL" id="CAAE01015002">
    <property type="protein sequence ID" value="CAG08980.1"/>
    <property type="molecule type" value="Genomic_DNA"/>
</dbReference>
<dbReference type="OrthoDB" id="420380at2759"/>
<evidence type="ECO:0000313" key="8">
    <source>
        <dbReference type="EMBL" id="CAG08980.1"/>
    </source>
</evidence>
<keyword evidence="6" id="KW-0408">Iron</keyword>
<evidence type="ECO:0000256" key="4">
    <source>
        <dbReference type="ARBA" id="ARBA00022964"/>
    </source>
</evidence>
<protein>
    <submittedName>
        <fullName evidence="8">(spotted green pufferfish) hypothetical protein</fullName>
    </submittedName>
</protein>
<reference evidence="8" key="1">
    <citation type="journal article" date="2004" name="Nature">
        <title>Genome duplication in the teleost fish Tetraodon nigroviridis reveals the early vertebrate proto-karyotype.</title>
        <authorList>
            <person name="Jaillon O."/>
            <person name="Aury J.-M."/>
            <person name="Brunet F."/>
            <person name="Petit J.-L."/>
            <person name="Stange-Thomann N."/>
            <person name="Mauceli E."/>
            <person name="Bouneau L."/>
            <person name="Fischer C."/>
            <person name="Ozouf-Costaz C."/>
            <person name="Bernot A."/>
            <person name="Nicaud S."/>
            <person name="Jaffe D."/>
            <person name="Fisher S."/>
            <person name="Lutfalla G."/>
            <person name="Dossat C."/>
            <person name="Segurens B."/>
            <person name="Dasilva C."/>
            <person name="Salanoubat M."/>
            <person name="Levy M."/>
            <person name="Boudet N."/>
            <person name="Castellano S."/>
            <person name="Anthouard V."/>
            <person name="Jubin C."/>
            <person name="Castelli V."/>
            <person name="Katinka M."/>
            <person name="Vacherie B."/>
            <person name="Biemont C."/>
            <person name="Skalli Z."/>
            <person name="Cattolico L."/>
            <person name="Poulain J."/>
            <person name="De Berardinis V."/>
            <person name="Cruaud C."/>
            <person name="Duprat S."/>
            <person name="Brottier P."/>
            <person name="Coutanceau J.-P."/>
            <person name="Gouzy J."/>
            <person name="Parra G."/>
            <person name="Lardier G."/>
            <person name="Chapple C."/>
            <person name="McKernan K.J."/>
            <person name="McEwan P."/>
            <person name="Bosak S."/>
            <person name="Kellis M."/>
            <person name="Volff J.-N."/>
            <person name="Guigo R."/>
            <person name="Zody M.C."/>
            <person name="Mesirov J."/>
            <person name="Lindblad-Toh K."/>
            <person name="Birren B."/>
            <person name="Nusbaum C."/>
            <person name="Kahn D."/>
            <person name="Robinson-Rechavi M."/>
            <person name="Laudet V."/>
            <person name="Schachter V."/>
            <person name="Quetier F."/>
            <person name="Saurin W."/>
            <person name="Scarpelli C."/>
            <person name="Wincker P."/>
            <person name="Lander E.S."/>
            <person name="Weissenbach J."/>
            <person name="Roest Crollius H."/>
        </authorList>
    </citation>
    <scope>NUCLEOTIDE SEQUENCE [LARGE SCALE GENOMIC DNA]</scope>
</reference>
<evidence type="ECO:0000256" key="6">
    <source>
        <dbReference type="ARBA" id="ARBA00023004"/>
    </source>
</evidence>
<accession>Q4RRK2</accession>
<name>Q4RRK2_TETNG</name>
<dbReference type="Pfam" id="PF13640">
    <property type="entry name" value="2OG-FeII_Oxy_3"/>
    <property type="match status" value="1"/>
</dbReference>
<proteinExistence type="predicted"/>
<keyword evidence="5" id="KW-0560">Oxidoreductase</keyword>
<evidence type="ECO:0000259" key="7">
    <source>
        <dbReference type="PROSITE" id="PS51471"/>
    </source>
</evidence>
<dbReference type="GO" id="GO:0004656">
    <property type="term" value="F:procollagen-proline 4-dioxygenase activity"/>
    <property type="evidence" value="ECO:0007669"/>
    <property type="project" value="TreeGrafter"/>
</dbReference>
<gene>
    <name evidence="8" type="ORF">GSTENG00030130001</name>
</gene>
<dbReference type="GO" id="GO:0031418">
    <property type="term" value="F:L-ascorbic acid binding"/>
    <property type="evidence" value="ECO:0007669"/>
    <property type="project" value="UniProtKB-KW"/>
</dbReference>
<keyword evidence="4" id="KW-0223">Dioxygenase</keyword>
<dbReference type="InterPro" id="IPR044862">
    <property type="entry name" value="Pro_4_hyd_alph_FE2OG_OXY"/>
</dbReference>
<dbReference type="PANTHER" id="PTHR10869:SF223">
    <property type="entry name" value="PROLYL 4-HYDROXYLASE SUBUNIT ALPHA-3"/>
    <property type="match status" value="1"/>
</dbReference>
<dbReference type="SMART" id="SM00702">
    <property type="entry name" value="P4Hc"/>
    <property type="match status" value="1"/>
</dbReference>
<organism evidence="8">
    <name type="scientific">Tetraodon nigroviridis</name>
    <name type="common">Spotted green pufferfish</name>
    <name type="synonym">Chelonodon nigroviridis</name>
    <dbReference type="NCBI Taxonomy" id="99883"/>
    <lineage>
        <taxon>Eukaryota</taxon>
        <taxon>Metazoa</taxon>
        <taxon>Chordata</taxon>
        <taxon>Craniata</taxon>
        <taxon>Vertebrata</taxon>
        <taxon>Euteleostomi</taxon>
        <taxon>Actinopterygii</taxon>
        <taxon>Neopterygii</taxon>
        <taxon>Teleostei</taxon>
        <taxon>Neoteleostei</taxon>
        <taxon>Acanthomorphata</taxon>
        <taxon>Eupercaria</taxon>
        <taxon>Tetraodontiformes</taxon>
        <taxon>Tetradontoidea</taxon>
        <taxon>Tetraodontidae</taxon>
        <taxon>Tetraodon</taxon>
    </lineage>
</organism>
<dbReference type="HOGENOM" id="CLU_024155_1_0_1"/>
<dbReference type="KEGG" id="tng:GSTEN00030130G001"/>
<dbReference type="FunFam" id="2.60.120.620:FF:000013">
    <property type="entry name" value="Prolyl 4-hydroxylase subunit alpha 3"/>
    <property type="match status" value="1"/>
</dbReference>